<dbReference type="GO" id="GO:0006402">
    <property type="term" value="P:mRNA catabolic process"/>
    <property type="evidence" value="ECO:0007669"/>
    <property type="project" value="UniProtKB-UniRule"/>
</dbReference>
<feature type="binding site" evidence="8">
    <location>
        <position position="488"/>
    </location>
    <ligand>
        <name>Mg(2+)</name>
        <dbReference type="ChEBI" id="CHEBI:18420"/>
    </ligand>
</feature>
<keyword evidence="6 8" id="KW-0460">Magnesium</keyword>
<dbReference type="SUPFAM" id="SSF54211">
    <property type="entry name" value="Ribosomal protein S5 domain 2-like"/>
    <property type="match status" value="2"/>
</dbReference>
<dbReference type="SMART" id="SM00316">
    <property type="entry name" value="S1"/>
    <property type="match status" value="1"/>
</dbReference>
<keyword evidence="2 8" id="KW-0963">Cytoplasm</keyword>
<evidence type="ECO:0000256" key="4">
    <source>
        <dbReference type="ARBA" id="ARBA00022695"/>
    </source>
</evidence>
<feature type="binding site" evidence="8">
    <location>
        <position position="494"/>
    </location>
    <ligand>
        <name>Mg(2+)</name>
        <dbReference type="ChEBI" id="CHEBI:18420"/>
    </ligand>
</feature>
<evidence type="ECO:0000256" key="3">
    <source>
        <dbReference type="ARBA" id="ARBA00022679"/>
    </source>
</evidence>
<comment type="caution">
    <text evidence="10">The sequence shown here is derived from an EMBL/GenBank/DDBJ whole genome shotgun (WGS) entry which is preliminary data.</text>
</comment>
<proteinExistence type="inferred from homology"/>
<comment type="catalytic activity">
    <reaction evidence="8">
        <text>RNA(n+1) + phosphate = RNA(n) + a ribonucleoside 5'-diphosphate</text>
        <dbReference type="Rhea" id="RHEA:22096"/>
        <dbReference type="Rhea" id="RHEA-COMP:14527"/>
        <dbReference type="Rhea" id="RHEA-COMP:17342"/>
        <dbReference type="ChEBI" id="CHEBI:43474"/>
        <dbReference type="ChEBI" id="CHEBI:57930"/>
        <dbReference type="ChEBI" id="CHEBI:140395"/>
        <dbReference type="EC" id="2.7.7.8"/>
    </reaction>
</comment>
<dbReference type="PROSITE" id="PS50126">
    <property type="entry name" value="S1"/>
    <property type="match status" value="1"/>
</dbReference>
<dbReference type="HAMAP" id="MF_01595">
    <property type="entry name" value="PNPase"/>
    <property type="match status" value="1"/>
</dbReference>
<name>A0A2H0UKG5_9BACT</name>
<reference evidence="11" key="1">
    <citation type="submission" date="2017-09" db="EMBL/GenBank/DDBJ databases">
        <title>Depth-based differentiation of microbial function through sediment-hosted aquifers and enrichment of novel symbionts in the deep terrestrial subsurface.</title>
        <authorList>
            <person name="Probst A.J."/>
            <person name="Ladd B."/>
            <person name="Jarett J.K."/>
            <person name="Geller-Mcgrath D.E."/>
            <person name="Sieber C.M.K."/>
            <person name="Emerson J.B."/>
            <person name="Anantharaman K."/>
            <person name="Thomas B.C."/>
            <person name="Malmstrom R."/>
            <person name="Stieglmeier M."/>
            <person name="Klingl A."/>
            <person name="Woyke T."/>
            <person name="Ryan C.M."/>
            <person name="Banfield J.F."/>
        </authorList>
    </citation>
    <scope>NUCLEOTIDE SEQUENCE [LARGE SCALE GENOMIC DNA]</scope>
</reference>
<dbReference type="Pfam" id="PF01138">
    <property type="entry name" value="RNase_PH"/>
    <property type="match status" value="2"/>
</dbReference>
<evidence type="ECO:0000256" key="1">
    <source>
        <dbReference type="ARBA" id="ARBA00007404"/>
    </source>
</evidence>
<accession>A0A2H0UKG5</accession>
<evidence type="ECO:0000256" key="7">
    <source>
        <dbReference type="ARBA" id="ARBA00022884"/>
    </source>
</evidence>
<dbReference type="NCBIfam" id="TIGR03591">
    <property type="entry name" value="polynuc_phos"/>
    <property type="match status" value="1"/>
</dbReference>
<dbReference type="SUPFAM" id="SSF50249">
    <property type="entry name" value="Nucleic acid-binding proteins"/>
    <property type="match status" value="1"/>
</dbReference>
<dbReference type="SMART" id="SM00322">
    <property type="entry name" value="KH"/>
    <property type="match status" value="1"/>
</dbReference>
<dbReference type="InterPro" id="IPR020568">
    <property type="entry name" value="Ribosomal_Su5_D2-typ_SF"/>
</dbReference>
<dbReference type="InterPro" id="IPR015847">
    <property type="entry name" value="ExoRNase_PH_dom2"/>
</dbReference>
<dbReference type="Pfam" id="PF00575">
    <property type="entry name" value="S1"/>
    <property type="match status" value="1"/>
</dbReference>
<keyword evidence="5 8" id="KW-0479">Metal-binding</keyword>
<gene>
    <name evidence="8" type="primary">pnp</name>
    <name evidence="10" type="ORF">COU11_03435</name>
</gene>
<evidence type="ECO:0000256" key="8">
    <source>
        <dbReference type="HAMAP-Rule" id="MF_01595"/>
    </source>
</evidence>
<dbReference type="CDD" id="cd11364">
    <property type="entry name" value="RNase_PH_PNPase_2"/>
    <property type="match status" value="1"/>
</dbReference>
<dbReference type="GO" id="GO:0004654">
    <property type="term" value="F:polyribonucleotide nucleotidyltransferase activity"/>
    <property type="evidence" value="ECO:0007669"/>
    <property type="project" value="UniProtKB-UniRule"/>
</dbReference>
<dbReference type="InterPro" id="IPR004087">
    <property type="entry name" value="KH_dom"/>
</dbReference>
<dbReference type="GO" id="GO:0003723">
    <property type="term" value="F:RNA binding"/>
    <property type="evidence" value="ECO:0007669"/>
    <property type="project" value="UniProtKB-UniRule"/>
</dbReference>
<evidence type="ECO:0000259" key="9">
    <source>
        <dbReference type="PROSITE" id="PS50126"/>
    </source>
</evidence>
<dbReference type="InterPro" id="IPR027408">
    <property type="entry name" value="PNPase/RNase_PH_dom_sf"/>
</dbReference>
<dbReference type="Pfam" id="PF00013">
    <property type="entry name" value="KH_1"/>
    <property type="match status" value="1"/>
</dbReference>
<comment type="subcellular location">
    <subcellularLocation>
        <location evidence="8">Cytoplasm</location>
    </subcellularLocation>
</comment>
<evidence type="ECO:0000256" key="6">
    <source>
        <dbReference type="ARBA" id="ARBA00022842"/>
    </source>
</evidence>
<keyword evidence="3 8" id="KW-0808">Transferase</keyword>
<evidence type="ECO:0000256" key="2">
    <source>
        <dbReference type="ARBA" id="ARBA00022490"/>
    </source>
</evidence>
<dbReference type="PIRSF" id="PIRSF005499">
    <property type="entry name" value="PNPase"/>
    <property type="match status" value="1"/>
</dbReference>
<dbReference type="InterPro" id="IPR012162">
    <property type="entry name" value="PNPase"/>
</dbReference>
<dbReference type="InterPro" id="IPR036612">
    <property type="entry name" value="KH_dom_type_1_sf"/>
</dbReference>
<dbReference type="SUPFAM" id="SSF55666">
    <property type="entry name" value="Ribonuclease PH domain 2-like"/>
    <property type="match status" value="2"/>
</dbReference>
<dbReference type="GO" id="GO:0006396">
    <property type="term" value="P:RNA processing"/>
    <property type="evidence" value="ECO:0007669"/>
    <property type="project" value="InterPro"/>
</dbReference>
<organism evidence="10 11">
    <name type="scientific">Candidatus Harrisonbacteria bacterium CG10_big_fil_rev_8_21_14_0_10_49_15</name>
    <dbReference type="NCBI Taxonomy" id="1974587"/>
    <lineage>
        <taxon>Bacteria</taxon>
        <taxon>Candidatus Harrisoniibacteriota</taxon>
    </lineage>
</organism>
<evidence type="ECO:0000313" key="11">
    <source>
        <dbReference type="Proteomes" id="UP000229526"/>
    </source>
</evidence>
<evidence type="ECO:0000256" key="5">
    <source>
        <dbReference type="ARBA" id="ARBA00022723"/>
    </source>
</evidence>
<dbReference type="Gene3D" id="3.30.230.70">
    <property type="entry name" value="GHMP Kinase, N-terminal domain"/>
    <property type="match status" value="2"/>
</dbReference>
<dbReference type="Proteomes" id="UP000229526">
    <property type="component" value="Unassembled WGS sequence"/>
</dbReference>
<dbReference type="PROSITE" id="PS50084">
    <property type="entry name" value="KH_TYPE_1"/>
    <property type="match status" value="1"/>
</dbReference>
<dbReference type="Pfam" id="PF03726">
    <property type="entry name" value="PNPase"/>
    <property type="match status" value="1"/>
</dbReference>
<dbReference type="Pfam" id="PF03725">
    <property type="entry name" value="RNase_PH_C"/>
    <property type="match status" value="1"/>
</dbReference>
<comment type="cofactor">
    <cofactor evidence="8">
        <name>Mg(2+)</name>
        <dbReference type="ChEBI" id="CHEBI:18420"/>
    </cofactor>
</comment>
<dbReference type="SUPFAM" id="SSF54791">
    <property type="entry name" value="Eukaryotic type KH-domain (KH-domain type I)"/>
    <property type="match status" value="1"/>
</dbReference>
<dbReference type="InterPro" id="IPR036456">
    <property type="entry name" value="PNPase_PH_RNA-bd_sf"/>
</dbReference>
<dbReference type="PANTHER" id="PTHR11252">
    <property type="entry name" value="POLYRIBONUCLEOTIDE NUCLEOTIDYLTRANSFERASE"/>
    <property type="match status" value="1"/>
</dbReference>
<dbReference type="InterPro" id="IPR036345">
    <property type="entry name" value="ExoRNase_PH_dom2_sf"/>
</dbReference>
<dbReference type="GO" id="GO:0005829">
    <property type="term" value="C:cytosol"/>
    <property type="evidence" value="ECO:0007669"/>
    <property type="project" value="TreeGrafter"/>
</dbReference>
<dbReference type="NCBIfam" id="NF008805">
    <property type="entry name" value="PRK11824.1"/>
    <property type="match status" value="1"/>
</dbReference>
<dbReference type="InterPro" id="IPR001247">
    <property type="entry name" value="ExoRNase_PH_dom1"/>
</dbReference>
<sequence length="697" mass="75697">MNLNRQQFTTTHAGRPLTLEVSELANQANAAVLGKYGDSALLATVVMGKESNLPYFPLQVIYEERFYAIGKILGSRFMRREGRPSEEAVLSGRVIDRVIRPLFDNQIRREIQVVITILSLDPKEDLDFLALMTASAALAISSVPWAGPVAGVRVVKKDDRFLLNPRADEAEGFTIDSFVAGKADRINMIELEGREADEADVVAAFEMASKEVEALIKFQQEMVAKIGKPKVTIETAGIDEELRKIIAEFAMAKLEEAIYLAVKTEREAALEKIRAEIDEHLVEKEVEDEKLKHVDHILEEIIDGVVHKNVLDSGKRPDGRALDEVRPLYGEVGLLAKTHGSGLFIRGGTQALAVTTVGAPGDEQLVESMTESKKQRFLLHYNFPPYSVGETGFFRGPGRREIGHGALARKALQNMLPAKEDFPYTLRIVSEILASNGSSSMATVCAGTLSMMDAGVPLKKPVAGIAMGLMSNKSGDYKILTDIQGYEDHYGDADFKVAGTTDGVTAIQMDVKIEGLTVAMLREGLAQARVARMQILEVMKGVLPAPRPELSPLAPHVLSLKIPSDMIGLVIGPGGKTINGIIEKTGALSIDIEEDGTVFIAGDSGETAKAALEEVRALTKTYDIGELVTGTVIKLLEFGGIVEMDAGQDGMVHISEVKDGFVKDIKDVLEVGQRVKAKIIKMDHGKIGLSMKGIEQS</sequence>
<dbReference type="PANTHER" id="PTHR11252:SF0">
    <property type="entry name" value="POLYRIBONUCLEOTIDE NUCLEOTIDYLTRANSFERASE 1, MITOCHONDRIAL"/>
    <property type="match status" value="1"/>
</dbReference>
<dbReference type="Gene3D" id="2.40.50.140">
    <property type="entry name" value="Nucleic acid-binding proteins"/>
    <property type="match status" value="1"/>
</dbReference>
<dbReference type="InterPro" id="IPR003029">
    <property type="entry name" value="S1_domain"/>
</dbReference>
<keyword evidence="4 8" id="KW-0548">Nucleotidyltransferase</keyword>
<dbReference type="InterPro" id="IPR004088">
    <property type="entry name" value="KH_dom_type_1"/>
</dbReference>
<comment type="similarity">
    <text evidence="1 8">Belongs to the polyribonucleotide nucleotidyltransferase family.</text>
</comment>
<protein>
    <recommendedName>
        <fullName evidence="8">Polyribonucleotide nucleotidyltransferase</fullName>
        <ecNumber evidence="8">2.7.7.8</ecNumber>
    </recommendedName>
    <alternativeName>
        <fullName evidence="8">Polynucleotide phosphorylase</fullName>
        <shortName evidence="8">PNPase</shortName>
    </alternativeName>
</protein>
<feature type="domain" description="S1 motif" evidence="9">
    <location>
        <begin position="625"/>
        <end position="692"/>
    </location>
</feature>
<evidence type="ECO:0000313" key="10">
    <source>
        <dbReference type="EMBL" id="PIR86880.1"/>
    </source>
</evidence>
<dbReference type="Gene3D" id="3.30.1370.10">
    <property type="entry name" value="K Homology domain, type 1"/>
    <property type="match status" value="1"/>
</dbReference>
<dbReference type="InterPro" id="IPR012340">
    <property type="entry name" value="NA-bd_OB-fold"/>
</dbReference>
<dbReference type="GO" id="GO:0000287">
    <property type="term" value="F:magnesium ion binding"/>
    <property type="evidence" value="ECO:0007669"/>
    <property type="project" value="UniProtKB-UniRule"/>
</dbReference>
<dbReference type="InterPro" id="IPR015848">
    <property type="entry name" value="PNPase_PH_RNA-bd_bac/org-type"/>
</dbReference>
<dbReference type="EMBL" id="PFBD01000023">
    <property type="protein sequence ID" value="PIR86880.1"/>
    <property type="molecule type" value="Genomic_DNA"/>
</dbReference>
<keyword evidence="7 8" id="KW-0694">RNA-binding</keyword>
<dbReference type="GO" id="GO:0000175">
    <property type="term" value="F:3'-5'-RNA exonuclease activity"/>
    <property type="evidence" value="ECO:0007669"/>
    <property type="project" value="TreeGrafter"/>
</dbReference>
<dbReference type="FunFam" id="3.30.230.70:FF:000002">
    <property type="entry name" value="Polyribonucleotide nucleotidyltransferase"/>
    <property type="match status" value="1"/>
</dbReference>
<dbReference type="FunFam" id="3.30.1370.10:FF:000001">
    <property type="entry name" value="Polyribonucleotide nucleotidyltransferase"/>
    <property type="match status" value="1"/>
</dbReference>
<dbReference type="AlphaFoldDB" id="A0A2H0UKG5"/>
<dbReference type="SUPFAM" id="SSF46915">
    <property type="entry name" value="Polynucleotide phosphorylase/guanosine pentaphosphate synthase (PNPase/GPSI), domain 3"/>
    <property type="match status" value="1"/>
</dbReference>
<dbReference type="FunFam" id="3.30.230.70:FF:000001">
    <property type="entry name" value="Polyribonucleotide nucleotidyltransferase"/>
    <property type="match status" value="1"/>
</dbReference>
<dbReference type="CDD" id="cd02393">
    <property type="entry name" value="KH-I_PNPase"/>
    <property type="match status" value="1"/>
</dbReference>
<dbReference type="EC" id="2.7.7.8" evidence="8"/>
<comment type="function">
    <text evidence="8">Involved in mRNA degradation. Catalyzes the phosphorolysis of single-stranded polyribonucleotides processively in the 3'- to 5'-direction.</text>
</comment>